<comment type="caution">
    <text evidence="1">The sequence shown here is derived from an EMBL/GenBank/DDBJ whole genome shotgun (WGS) entry which is preliminary data.</text>
</comment>
<reference evidence="2" key="1">
    <citation type="journal article" date="2019" name="Int. J. Syst. Evol. Microbiol.">
        <title>The Global Catalogue of Microorganisms (GCM) 10K type strain sequencing project: providing services to taxonomists for standard genome sequencing and annotation.</title>
        <authorList>
            <consortium name="The Broad Institute Genomics Platform"/>
            <consortium name="The Broad Institute Genome Sequencing Center for Infectious Disease"/>
            <person name="Wu L."/>
            <person name="Ma J."/>
        </authorList>
    </citation>
    <scope>NUCLEOTIDE SEQUENCE [LARGE SCALE GENOMIC DNA]</scope>
    <source>
        <strain evidence="2">JCM 16981</strain>
    </source>
</reference>
<dbReference type="Proteomes" id="UP001500920">
    <property type="component" value="Unassembled WGS sequence"/>
</dbReference>
<keyword evidence="2" id="KW-1185">Reference proteome</keyword>
<accession>A0ABP7ER28</accession>
<protein>
    <submittedName>
        <fullName evidence="1">Uncharacterized protein</fullName>
    </submittedName>
</protein>
<dbReference type="EMBL" id="BAABCK010000021">
    <property type="protein sequence ID" value="GAA3723286.1"/>
    <property type="molecule type" value="Genomic_DNA"/>
</dbReference>
<dbReference type="RefSeq" id="WP_344702366.1">
    <property type="nucleotide sequence ID" value="NZ_BAABCK010000021.1"/>
</dbReference>
<organism evidence="1 2">
    <name type="scientific">Salinicoccus jeotgali</name>
    <dbReference type="NCBI Taxonomy" id="381634"/>
    <lineage>
        <taxon>Bacteria</taxon>
        <taxon>Bacillati</taxon>
        <taxon>Bacillota</taxon>
        <taxon>Bacilli</taxon>
        <taxon>Bacillales</taxon>
        <taxon>Staphylococcaceae</taxon>
        <taxon>Salinicoccus</taxon>
    </lineage>
</organism>
<evidence type="ECO:0000313" key="1">
    <source>
        <dbReference type="EMBL" id="GAA3723286.1"/>
    </source>
</evidence>
<proteinExistence type="predicted"/>
<gene>
    <name evidence="1" type="ORF">GCM10022378_11760</name>
</gene>
<name>A0ABP7ER28_9STAP</name>
<evidence type="ECO:0000313" key="2">
    <source>
        <dbReference type="Proteomes" id="UP001500920"/>
    </source>
</evidence>
<sequence>MATKSFTTEFKFNSKSARVLARALEEERYQKVRDTKTITEVKSKERLSSIVGSFSK</sequence>